<evidence type="ECO:0000313" key="8">
    <source>
        <dbReference type="EMBL" id="KAK4797266.1"/>
    </source>
</evidence>
<feature type="domain" description="PPC" evidence="7">
    <location>
        <begin position="173"/>
        <end position="310"/>
    </location>
</feature>
<protein>
    <recommendedName>
        <fullName evidence="5">AT-hook motif nuclear-localized protein</fullName>
    </recommendedName>
</protein>
<dbReference type="GO" id="GO:0003680">
    <property type="term" value="F:minor groove of adenine-thymine-rich DNA binding"/>
    <property type="evidence" value="ECO:0007669"/>
    <property type="project" value="UniProtKB-UniRule"/>
</dbReference>
<reference evidence="8 9" key="1">
    <citation type="journal article" date="2023" name="Hortic Res">
        <title>Pangenome of water caltrop reveals structural variations and asymmetric subgenome divergence after allopolyploidization.</title>
        <authorList>
            <person name="Zhang X."/>
            <person name="Chen Y."/>
            <person name="Wang L."/>
            <person name="Yuan Y."/>
            <person name="Fang M."/>
            <person name="Shi L."/>
            <person name="Lu R."/>
            <person name="Comes H.P."/>
            <person name="Ma Y."/>
            <person name="Chen Y."/>
            <person name="Huang G."/>
            <person name="Zhou Y."/>
            <person name="Zheng Z."/>
            <person name="Qiu Y."/>
        </authorList>
    </citation>
    <scope>NUCLEOTIDE SEQUENCE [LARGE SCALE GENOMIC DNA]</scope>
    <source>
        <strain evidence="8">F231</strain>
    </source>
</reference>
<dbReference type="CDD" id="cd11378">
    <property type="entry name" value="DUF296"/>
    <property type="match status" value="1"/>
</dbReference>
<evidence type="ECO:0000256" key="2">
    <source>
        <dbReference type="ARBA" id="ARBA00023125"/>
    </source>
</evidence>
<evidence type="ECO:0000256" key="4">
    <source>
        <dbReference type="ARBA" id="ARBA00023242"/>
    </source>
</evidence>
<comment type="subcellular location">
    <subcellularLocation>
        <location evidence="5">Nucleus</location>
    </subcellularLocation>
</comment>
<name>A0AAN7RG91_TRANT</name>
<evidence type="ECO:0000313" key="9">
    <source>
        <dbReference type="Proteomes" id="UP001346149"/>
    </source>
</evidence>
<dbReference type="PROSITE" id="PS51742">
    <property type="entry name" value="PPC"/>
    <property type="match status" value="1"/>
</dbReference>
<feature type="region of interest" description="Disordered" evidence="6">
    <location>
        <begin position="73"/>
        <end position="160"/>
    </location>
</feature>
<dbReference type="PANTHER" id="PTHR31500:SF64">
    <property type="entry name" value="AT-HOOK MOTIF NUCLEAR-LOCALIZED PROTEIN 12-RELATED"/>
    <property type="match status" value="1"/>
</dbReference>
<dbReference type="Proteomes" id="UP001346149">
    <property type="component" value="Unassembled WGS sequence"/>
</dbReference>
<dbReference type="EMBL" id="JAXQNO010000006">
    <property type="protein sequence ID" value="KAK4797266.1"/>
    <property type="molecule type" value="Genomic_DNA"/>
</dbReference>
<dbReference type="PANTHER" id="PTHR31500">
    <property type="entry name" value="AT-HOOK MOTIF NUCLEAR-LOCALIZED PROTEIN 9"/>
    <property type="match status" value="1"/>
</dbReference>
<keyword evidence="4 5" id="KW-0539">Nucleus</keyword>
<keyword evidence="1 5" id="KW-0805">Transcription regulation</keyword>
<evidence type="ECO:0000256" key="5">
    <source>
        <dbReference type="RuleBase" id="RU367031"/>
    </source>
</evidence>
<feature type="compositionally biased region" description="Polar residues" evidence="6">
    <location>
        <begin position="89"/>
        <end position="98"/>
    </location>
</feature>
<dbReference type="InterPro" id="IPR005175">
    <property type="entry name" value="PPC_dom"/>
</dbReference>
<dbReference type="InterPro" id="IPR039605">
    <property type="entry name" value="AHL"/>
</dbReference>
<comment type="caution">
    <text evidence="8">The sequence shown here is derived from an EMBL/GenBank/DDBJ whole genome shotgun (WGS) entry which is preliminary data.</text>
</comment>
<dbReference type="SUPFAM" id="SSF117856">
    <property type="entry name" value="AF0104/ALDC/Ptd012-like"/>
    <property type="match status" value="1"/>
</dbReference>
<keyword evidence="3 5" id="KW-0804">Transcription</keyword>
<dbReference type="Gene3D" id="3.30.1330.80">
    <property type="entry name" value="Hypothetical protein, similar to alpha- acetolactate decarboxylase, domain 2"/>
    <property type="match status" value="1"/>
</dbReference>
<sequence length="362" mass="37622">MDGSETMTISGGSAQYLIHRAGLGSASAPQPDGINAPPHPFRALTANTHNHYHLQVVDATQSNNRTTLAEAEFRVDSPPPPPHGIFSHGSISAGASSTGPPPDEQPPKKKRGRPRKYGPDGKVALGLLPMPGTDGSTPGSVTPLPSKPRGRPPGSGRKQRLAAVGKWMHSSAGSAFAPHVIRVGEGEDVASKILSFSQQRPRAVCILSGCGTISLVSLKQYTSSGGTITFEGKFEILCLSGSYLVAEEGGPGSRNGGVSVSLLSPDGHVIGGSVGMLIAAGPVEVVLCSFVYGSTKAKDKQIMAADHKINEESTKCQSGDRSFPLGGEHSQSLVSSTIGIWQNSQSTMDIKHLHTGIDLTQG</sequence>
<proteinExistence type="predicted"/>
<accession>A0AAN7RG91</accession>
<evidence type="ECO:0000256" key="6">
    <source>
        <dbReference type="SAM" id="MobiDB-lite"/>
    </source>
</evidence>
<comment type="domain">
    <text evidence="5">The PPC domain mediates interactions between AHL proteins.</text>
</comment>
<dbReference type="GO" id="GO:0005634">
    <property type="term" value="C:nucleus"/>
    <property type="evidence" value="ECO:0007669"/>
    <property type="project" value="UniProtKB-SubCell"/>
</dbReference>
<keyword evidence="9" id="KW-1185">Reference proteome</keyword>
<evidence type="ECO:0000259" key="7">
    <source>
        <dbReference type="PROSITE" id="PS51742"/>
    </source>
</evidence>
<evidence type="ECO:0000256" key="1">
    <source>
        <dbReference type="ARBA" id="ARBA00023015"/>
    </source>
</evidence>
<keyword evidence="2 5" id="KW-0238">DNA-binding</keyword>
<dbReference type="Pfam" id="PF03479">
    <property type="entry name" value="PCC"/>
    <property type="match status" value="1"/>
</dbReference>
<organism evidence="8 9">
    <name type="scientific">Trapa natans</name>
    <name type="common">Water chestnut</name>
    <dbReference type="NCBI Taxonomy" id="22666"/>
    <lineage>
        <taxon>Eukaryota</taxon>
        <taxon>Viridiplantae</taxon>
        <taxon>Streptophyta</taxon>
        <taxon>Embryophyta</taxon>
        <taxon>Tracheophyta</taxon>
        <taxon>Spermatophyta</taxon>
        <taxon>Magnoliopsida</taxon>
        <taxon>eudicotyledons</taxon>
        <taxon>Gunneridae</taxon>
        <taxon>Pentapetalae</taxon>
        <taxon>rosids</taxon>
        <taxon>malvids</taxon>
        <taxon>Myrtales</taxon>
        <taxon>Lythraceae</taxon>
        <taxon>Trapa</taxon>
    </lineage>
</organism>
<dbReference type="AlphaFoldDB" id="A0AAN7RG91"/>
<evidence type="ECO:0000256" key="3">
    <source>
        <dbReference type="ARBA" id="ARBA00023163"/>
    </source>
</evidence>
<gene>
    <name evidence="8" type="ORF">SAY86_029592</name>
</gene>
<comment type="function">
    <text evidence="5">Transcription factor that specifically binds AT-rich DNA sequences related to the nuclear matrix attachment regions (MARs).</text>
</comment>